<evidence type="ECO:0000256" key="3">
    <source>
        <dbReference type="ARBA" id="ARBA00023315"/>
    </source>
</evidence>
<protein>
    <recommendedName>
        <fullName evidence="1">[acyl-carrier-protein] S-malonyltransferase</fullName>
        <ecNumber evidence="1">2.3.1.39</ecNumber>
    </recommendedName>
</protein>
<dbReference type="GO" id="GO:0004314">
    <property type="term" value="F:[acyl-carrier-protein] S-malonyltransferase activity"/>
    <property type="evidence" value="ECO:0007669"/>
    <property type="project" value="UniProtKB-EC"/>
</dbReference>
<dbReference type="InterPro" id="IPR016035">
    <property type="entry name" value="Acyl_Trfase/lysoPLipase"/>
</dbReference>
<dbReference type="EC" id="2.3.1.39" evidence="1"/>
<evidence type="ECO:0000256" key="4">
    <source>
        <dbReference type="ARBA" id="ARBA00048462"/>
    </source>
</evidence>
<evidence type="ECO:0000256" key="2">
    <source>
        <dbReference type="ARBA" id="ARBA00022679"/>
    </source>
</evidence>
<reference evidence="6 7" key="1">
    <citation type="submission" date="2020-05" db="EMBL/GenBank/DDBJ databases">
        <title>Nakamurella sp. DB0629 isolated from air conditioner.</title>
        <authorList>
            <person name="Kim D.H."/>
            <person name="Kim D.-U."/>
        </authorList>
    </citation>
    <scope>NUCLEOTIDE SEQUENCE [LARGE SCALE GENOMIC DNA]</scope>
    <source>
        <strain evidence="6 7">DB0629</strain>
    </source>
</reference>
<dbReference type="EMBL" id="JABEND010000007">
    <property type="protein sequence ID" value="NNG36688.1"/>
    <property type="molecule type" value="Genomic_DNA"/>
</dbReference>
<keyword evidence="7" id="KW-1185">Reference proteome</keyword>
<accession>A0A849AC27</accession>
<evidence type="ECO:0000313" key="7">
    <source>
        <dbReference type="Proteomes" id="UP000562984"/>
    </source>
</evidence>
<dbReference type="PANTHER" id="PTHR42681">
    <property type="entry name" value="MALONYL-COA-ACYL CARRIER PROTEIN TRANSACYLASE, MITOCHONDRIAL"/>
    <property type="match status" value="1"/>
</dbReference>
<dbReference type="InterPro" id="IPR050858">
    <property type="entry name" value="Mal-CoA-ACP_Trans/PKS_FabD"/>
</dbReference>
<name>A0A849AC27_9ACTN</name>
<dbReference type="GO" id="GO:0006633">
    <property type="term" value="P:fatty acid biosynthetic process"/>
    <property type="evidence" value="ECO:0007669"/>
    <property type="project" value="TreeGrafter"/>
</dbReference>
<comment type="caution">
    <text evidence="6">The sequence shown here is derived from an EMBL/GenBank/DDBJ whole genome shotgun (WGS) entry which is preliminary data.</text>
</comment>
<gene>
    <name evidence="6" type="ORF">HKD39_13400</name>
</gene>
<proteinExistence type="predicted"/>
<keyword evidence="3" id="KW-0012">Acyltransferase</keyword>
<evidence type="ECO:0000256" key="5">
    <source>
        <dbReference type="SAM" id="MobiDB-lite"/>
    </source>
</evidence>
<dbReference type="Proteomes" id="UP000562984">
    <property type="component" value="Unassembled WGS sequence"/>
</dbReference>
<dbReference type="GO" id="GO:0005829">
    <property type="term" value="C:cytosol"/>
    <property type="evidence" value="ECO:0007669"/>
    <property type="project" value="TreeGrafter"/>
</dbReference>
<dbReference type="Gene3D" id="3.30.70.250">
    <property type="entry name" value="Malonyl-CoA ACP transacylase, ACP-binding"/>
    <property type="match status" value="1"/>
</dbReference>
<organism evidence="6 7">
    <name type="scientific">Nakamurella aerolata</name>
    <dbReference type="NCBI Taxonomy" id="1656892"/>
    <lineage>
        <taxon>Bacteria</taxon>
        <taxon>Bacillati</taxon>
        <taxon>Actinomycetota</taxon>
        <taxon>Actinomycetes</taxon>
        <taxon>Nakamurellales</taxon>
        <taxon>Nakamurellaceae</taxon>
        <taxon>Nakamurella</taxon>
    </lineage>
</organism>
<evidence type="ECO:0000313" key="6">
    <source>
        <dbReference type="EMBL" id="NNG36688.1"/>
    </source>
</evidence>
<dbReference type="InterPro" id="IPR001227">
    <property type="entry name" value="Ac_transferase_dom_sf"/>
</dbReference>
<dbReference type="PANTHER" id="PTHR42681:SF1">
    <property type="entry name" value="MALONYL-COA-ACYL CARRIER PROTEIN TRANSACYLASE, MITOCHONDRIAL"/>
    <property type="match status" value="1"/>
</dbReference>
<comment type="catalytic activity">
    <reaction evidence="4">
        <text>holo-[ACP] + malonyl-CoA = malonyl-[ACP] + CoA</text>
        <dbReference type="Rhea" id="RHEA:41792"/>
        <dbReference type="Rhea" id="RHEA-COMP:9623"/>
        <dbReference type="Rhea" id="RHEA-COMP:9685"/>
        <dbReference type="ChEBI" id="CHEBI:57287"/>
        <dbReference type="ChEBI" id="CHEBI:57384"/>
        <dbReference type="ChEBI" id="CHEBI:64479"/>
        <dbReference type="ChEBI" id="CHEBI:78449"/>
        <dbReference type="EC" id="2.3.1.39"/>
    </reaction>
</comment>
<dbReference type="AlphaFoldDB" id="A0A849AC27"/>
<dbReference type="SUPFAM" id="SSF52151">
    <property type="entry name" value="FabD/lysophospholipase-like"/>
    <property type="match status" value="1"/>
</dbReference>
<dbReference type="RefSeq" id="WP_171200372.1">
    <property type="nucleotide sequence ID" value="NZ_JABEND010000007.1"/>
</dbReference>
<dbReference type="Gene3D" id="3.40.366.10">
    <property type="entry name" value="Malonyl-Coenzyme A Acyl Carrier Protein, domain 2"/>
    <property type="match status" value="1"/>
</dbReference>
<evidence type="ECO:0000256" key="1">
    <source>
        <dbReference type="ARBA" id="ARBA00013258"/>
    </source>
</evidence>
<keyword evidence="2 6" id="KW-0808">Transferase</keyword>
<sequence length="351" mass="37772">MSSQAVPVDPATNTRVDHVGSAENTESAESARSGARTGSHPGTGSGDAFYFPGLVPVRFETLEPFLRADPHIRDLLPTVDRVLGYPLLERAADAEIYDWEVFEAVHVVVGLALARGLTSRSAVRPELVGGQSFGAVTAAIHAGALDLADGMRLIAASTEVEVDYFAGLDRQVGTLFFYRLATHQVDQLVAAARAAGHQLEISVYLDNLVHAVCGPLDELNIFADQVRHHGGHVFYLMNRAEHCGSLAELRHRLEIEVYQHFRWNDPTVPAISDVDGSTLTTGAQISADLTKGWVTPVRWSLVADSLIASGVQRIFVIGPPSMFTRLVGRSVPTVEVSPRQPGPVPTSGGSR</sequence>
<feature type="region of interest" description="Disordered" evidence="5">
    <location>
        <begin position="1"/>
        <end position="44"/>
    </location>
</feature>